<dbReference type="Pfam" id="PF00107">
    <property type="entry name" value="ADH_zinc_N"/>
    <property type="match status" value="1"/>
</dbReference>
<dbReference type="AlphaFoldDB" id="A0A0F9CPK6"/>
<comment type="cofactor">
    <cofactor evidence="1">
        <name>Zn(2+)</name>
        <dbReference type="ChEBI" id="CHEBI:29105"/>
    </cofactor>
</comment>
<dbReference type="SUPFAM" id="SSF51735">
    <property type="entry name" value="NAD(P)-binding Rossmann-fold domains"/>
    <property type="match status" value="1"/>
</dbReference>
<dbReference type="GO" id="GO:0016491">
    <property type="term" value="F:oxidoreductase activity"/>
    <property type="evidence" value="ECO:0007669"/>
    <property type="project" value="UniProtKB-KW"/>
</dbReference>
<evidence type="ECO:0000256" key="5">
    <source>
        <dbReference type="ARBA" id="ARBA00023002"/>
    </source>
</evidence>
<dbReference type="GO" id="GO:0046872">
    <property type="term" value="F:metal ion binding"/>
    <property type="evidence" value="ECO:0007669"/>
    <property type="project" value="UniProtKB-KW"/>
</dbReference>
<evidence type="ECO:0000256" key="4">
    <source>
        <dbReference type="ARBA" id="ARBA00022833"/>
    </source>
</evidence>
<comment type="similarity">
    <text evidence="2">Belongs to the zinc-containing alcohol dehydrogenase family.</text>
</comment>
<keyword evidence="3" id="KW-0479">Metal-binding</keyword>
<feature type="domain" description="Alcohol dehydrogenase-like C-terminal" evidence="6">
    <location>
        <begin position="2"/>
        <end position="93"/>
    </location>
</feature>
<protein>
    <recommendedName>
        <fullName evidence="6">Alcohol dehydrogenase-like C-terminal domain-containing protein</fullName>
    </recommendedName>
</protein>
<keyword evidence="4" id="KW-0862">Zinc</keyword>
<dbReference type="InterPro" id="IPR013149">
    <property type="entry name" value="ADH-like_C"/>
</dbReference>
<dbReference type="EMBL" id="LAZR01032353">
    <property type="protein sequence ID" value="KKL51124.1"/>
    <property type="molecule type" value="Genomic_DNA"/>
</dbReference>
<sequence length="161" mass="17433">DPVAARREVALKMGADVTIDPVNEDVDERIKEITGGVGVRAAIEATATPKVITSLPAVTARGGKIIVLGGIHGTAELDLYTYFQKSDQVMIGCGSAHADDFPYCDDDANRDAILRMMQAGMIKPGPVVTHRVPYTQGPEMYRMLIEEKDKAIGVQFDWTGQ</sequence>
<reference evidence="7" key="1">
    <citation type="journal article" date="2015" name="Nature">
        <title>Complex archaea that bridge the gap between prokaryotes and eukaryotes.</title>
        <authorList>
            <person name="Spang A."/>
            <person name="Saw J.H."/>
            <person name="Jorgensen S.L."/>
            <person name="Zaremba-Niedzwiedzka K."/>
            <person name="Martijn J."/>
            <person name="Lind A.E."/>
            <person name="van Eijk R."/>
            <person name="Schleper C."/>
            <person name="Guy L."/>
            <person name="Ettema T.J."/>
        </authorList>
    </citation>
    <scope>NUCLEOTIDE SEQUENCE</scope>
</reference>
<organism evidence="7">
    <name type="scientific">marine sediment metagenome</name>
    <dbReference type="NCBI Taxonomy" id="412755"/>
    <lineage>
        <taxon>unclassified sequences</taxon>
        <taxon>metagenomes</taxon>
        <taxon>ecological metagenomes</taxon>
    </lineage>
</organism>
<evidence type="ECO:0000313" key="7">
    <source>
        <dbReference type="EMBL" id="KKL51124.1"/>
    </source>
</evidence>
<dbReference type="PANTHER" id="PTHR43350:SF19">
    <property type="entry name" value="D-GULOSIDE 3-DEHYDROGENASE"/>
    <property type="match status" value="1"/>
</dbReference>
<dbReference type="Gene3D" id="3.90.180.10">
    <property type="entry name" value="Medium-chain alcohol dehydrogenases, catalytic domain"/>
    <property type="match status" value="1"/>
</dbReference>
<dbReference type="Gene3D" id="3.40.50.720">
    <property type="entry name" value="NAD(P)-binding Rossmann-like Domain"/>
    <property type="match status" value="1"/>
</dbReference>
<keyword evidence="5" id="KW-0560">Oxidoreductase</keyword>
<feature type="non-terminal residue" evidence="7">
    <location>
        <position position="1"/>
    </location>
</feature>
<dbReference type="PANTHER" id="PTHR43350">
    <property type="entry name" value="NAD-DEPENDENT ALCOHOL DEHYDROGENASE"/>
    <property type="match status" value="1"/>
</dbReference>
<proteinExistence type="inferred from homology"/>
<dbReference type="InterPro" id="IPR036291">
    <property type="entry name" value="NAD(P)-bd_dom_sf"/>
</dbReference>
<gene>
    <name evidence="7" type="ORF">LCGC14_2298640</name>
</gene>
<comment type="caution">
    <text evidence="7">The sequence shown here is derived from an EMBL/GenBank/DDBJ whole genome shotgun (WGS) entry which is preliminary data.</text>
</comment>
<accession>A0A0F9CPK6</accession>
<name>A0A0F9CPK6_9ZZZZ</name>
<evidence type="ECO:0000256" key="3">
    <source>
        <dbReference type="ARBA" id="ARBA00022723"/>
    </source>
</evidence>
<evidence type="ECO:0000256" key="1">
    <source>
        <dbReference type="ARBA" id="ARBA00001947"/>
    </source>
</evidence>
<evidence type="ECO:0000259" key="6">
    <source>
        <dbReference type="Pfam" id="PF00107"/>
    </source>
</evidence>
<evidence type="ECO:0000256" key="2">
    <source>
        <dbReference type="ARBA" id="ARBA00008072"/>
    </source>
</evidence>